<accession>A0ABT3FZ73</accession>
<gene>
    <name evidence="1" type="ORF">OJ996_03495</name>
</gene>
<proteinExistence type="predicted"/>
<protein>
    <submittedName>
        <fullName evidence="1">Uncharacterized protein</fullName>
    </submittedName>
</protein>
<sequence length="122" mass="13365">MFSSFKDSLASSAAKSLLAGRIERYGRLIELRIRSREKIIRVEILLAGESEELKIEVERYRVTESGGSHAIVIERIRASRQWVQLLLEDFVVGKPLPIPAVAIMALGGPEAAAPPQPGFPAA</sequence>
<dbReference type="EMBL" id="JAPDDR010000002">
    <property type="protein sequence ID" value="MCW1912624.1"/>
    <property type="molecule type" value="Genomic_DNA"/>
</dbReference>
<evidence type="ECO:0000313" key="2">
    <source>
        <dbReference type="Proteomes" id="UP001165653"/>
    </source>
</evidence>
<dbReference type="Proteomes" id="UP001165653">
    <property type="component" value="Unassembled WGS sequence"/>
</dbReference>
<comment type="caution">
    <text evidence="1">The sequence shown here is derived from an EMBL/GenBank/DDBJ whole genome shotgun (WGS) entry which is preliminary data.</text>
</comment>
<organism evidence="1 2">
    <name type="scientific">Luteolibacter rhizosphaerae</name>
    <dbReference type="NCBI Taxonomy" id="2989719"/>
    <lineage>
        <taxon>Bacteria</taxon>
        <taxon>Pseudomonadati</taxon>
        <taxon>Verrucomicrobiota</taxon>
        <taxon>Verrucomicrobiia</taxon>
        <taxon>Verrucomicrobiales</taxon>
        <taxon>Verrucomicrobiaceae</taxon>
        <taxon>Luteolibacter</taxon>
    </lineage>
</organism>
<evidence type="ECO:0000313" key="1">
    <source>
        <dbReference type="EMBL" id="MCW1912624.1"/>
    </source>
</evidence>
<reference evidence="1" key="1">
    <citation type="submission" date="2022-10" db="EMBL/GenBank/DDBJ databases">
        <title>Luteolibacter sp. GHJ8, whole genome shotgun sequencing project.</title>
        <authorList>
            <person name="Zhao G."/>
            <person name="Shen L."/>
        </authorList>
    </citation>
    <scope>NUCLEOTIDE SEQUENCE</scope>
    <source>
        <strain evidence="1">GHJ8</strain>
    </source>
</reference>
<name>A0ABT3FZ73_9BACT</name>
<dbReference type="RefSeq" id="WP_264511212.1">
    <property type="nucleotide sequence ID" value="NZ_JAPDDR010000002.1"/>
</dbReference>
<keyword evidence="2" id="KW-1185">Reference proteome</keyword>